<dbReference type="Proteomes" id="UP000481583">
    <property type="component" value="Unassembled WGS sequence"/>
</dbReference>
<dbReference type="RefSeq" id="WP_165237265.1">
    <property type="nucleotide sequence ID" value="NZ_JAAKZV010000053.1"/>
</dbReference>
<gene>
    <name evidence="2" type="ORF">G5C51_14795</name>
</gene>
<evidence type="ECO:0000313" key="3">
    <source>
        <dbReference type="Proteomes" id="UP000481583"/>
    </source>
</evidence>
<protein>
    <submittedName>
        <fullName evidence="2">Uncharacterized protein</fullName>
    </submittedName>
</protein>
<sequence>MLNHGPGNRPGPARRQPPHHAVADGEAHVTSTEETGSFALARCSCGWTGPARRARVRAREDAAGHTAG</sequence>
<keyword evidence="3" id="KW-1185">Reference proteome</keyword>
<organism evidence="2 3">
    <name type="scientific">Streptomyces coryli</name>
    <dbReference type="NCBI Taxonomy" id="1128680"/>
    <lineage>
        <taxon>Bacteria</taxon>
        <taxon>Bacillati</taxon>
        <taxon>Actinomycetota</taxon>
        <taxon>Actinomycetes</taxon>
        <taxon>Kitasatosporales</taxon>
        <taxon>Streptomycetaceae</taxon>
        <taxon>Streptomyces</taxon>
    </lineage>
</organism>
<evidence type="ECO:0000256" key="1">
    <source>
        <dbReference type="SAM" id="MobiDB-lite"/>
    </source>
</evidence>
<proteinExistence type="predicted"/>
<feature type="region of interest" description="Disordered" evidence="1">
    <location>
        <begin position="1"/>
        <end position="33"/>
    </location>
</feature>
<dbReference type="AlphaFoldDB" id="A0A6G4U1Q0"/>
<accession>A0A6G4U1Q0</accession>
<comment type="caution">
    <text evidence="2">The sequence shown here is derived from an EMBL/GenBank/DDBJ whole genome shotgun (WGS) entry which is preliminary data.</text>
</comment>
<name>A0A6G4U1Q0_9ACTN</name>
<dbReference type="EMBL" id="JAAKZV010000053">
    <property type="protein sequence ID" value="NGN65161.1"/>
    <property type="molecule type" value="Genomic_DNA"/>
</dbReference>
<reference evidence="2 3" key="1">
    <citation type="submission" date="2020-02" db="EMBL/GenBank/DDBJ databases">
        <title>Whole-genome analyses of novel actinobacteria.</title>
        <authorList>
            <person name="Sahin N."/>
        </authorList>
    </citation>
    <scope>NUCLEOTIDE SEQUENCE [LARGE SCALE GENOMIC DNA]</scope>
    <source>
        <strain evidence="2 3">A7024</strain>
    </source>
</reference>
<evidence type="ECO:0000313" key="2">
    <source>
        <dbReference type="EMBL" id="NGN65161.1"/>
    </source>
</evidence>